<dbReference type="InterPro" id="IPR005318">
    <property type="entry name" value="OM_porin_bac"/>
</dbReference>
<evidence type="ECO:0000256" key="1">
    <source>
        <dbReference type="ARBA" id="ARBA00009075"/>
    </source>
</evidence>
<dbReference type="STRING" id="47879.AXG94_13920"/>
<gene>
    <name evidence="5" type="ORF">ALQ77_04919</name>
</gene>
<evidence type="ECO:0000313" key="6">
    <source>
        <dbReference type="Proteomes" id="UP000270661"/>
    </source>
</evidence>
<evidence type="ECO:0000313" key="5">
    <source>
        <dbReference type="EMBL" id="RMM54185.1"/>
    </source>
</evidence>
<comment type="caution">
    <text evidence="5">The sequence shown here is derived from an EMBL/GenBank/DDBJ whole genome shotgun (WGS) entry which is preliminary data.</text>
</comment>
<dbReference type="Pfam" id="PF03573">
    <property type="entry name" value="OprD"/>
    <property type="match status" value="1"/>
</dbReference>
<keyword evidence="2" id="KW-0813">Transport</keyword>
<dbReference type="Proteomes" id="UP000270661">
    <property type="component" value="Unassembled WGS sequence"/>
</dbReference>
<evidence type="ECO:0000256" key="4">
    <source>
        <dbReference type="SAM" id="MobiDB-lite"/>
    </source>
</evidence>
<dbReference type="Gene3D" id="2.40.160.10">
    <property type="entry name" value="Porin"/>
    <property type="match status" value="1"/>
</dbReference>
<keyword evidence="3" id="KW-0732">Signal</keyword>
<comment type="similarity">
    <text evidence="1">Belongs to the outer membrane porin (Opr) (TC 1.B.25) family.</text>
</comment>
<dbReference type="GO" id="GO:0016020">
    <property type="term" value="C:membrane"/>
    <property type="evidence" value="ECO:0007669"/>
    <property type="project" value="InterPro"/>
</dbReference>
<dbReference type="PANTHER" id="PTHR34596:SF2">
    <property type="entry name" value="CHITOPORIN"/>
    <property type="match status" value="1"/>
</dbReference>
<dbReference type="InterPro" id="IPR023614">
    <property type="entry name" value="Porin_dom_sf"/>
</dbReference>
<dbReference type="GO" id="GO:0015288">
    <property type="term" value="F:porin activity"/>
    <property type="evidence" value="ECO:0007669"/>
    <property type="project" value="TreeGrafter"/>
</dbReference>
<name>A0A3M3EX63_9PSED</name>
<feature type="region of interest" description="Disordered" evidence="4">
    <location>
        <begin position="29"/>
        <end position="54"/>
    </location>
</feature>
<protein>
    <recommendedName>
        <fullName evidence="7">Porin D</fullName>
    </recommendedName>
</protein>
<feature type="compositionally biased region" description="Polar residues" evidence="4">
    <location>
        <begin position="36"/>
        <end position="45"/>
    </location>
</feature>
<sequence length="495" mass="53371">MILPPGVVGLDLGRSHKWLRLTCRSRSGANRASADSGRSIQNQRNTRIRKREERSMNKSTLALAVAVGVLAQQAGAAGFIEDSKASVSSRTLYFNNDNHETGKEDLRETGTGLKFDYKSGFTQGVVGFGIDAQALVGIRLDGGRGRNAGSFMPSDTDGAAVHDWSRLSGNVKALFSKTEAHVGGALAPNLPILVANDSRLLPQTFEGGTITSKEIDNVTFNAGQLEHATGRASSNSTGLAVAGGTEDSNQFRFAGADWKVTKDLTLQYYYANLQDYYKQHFLGAVHVFPISEGQSFKTDLRYFDSSSDGRNGDAGYQFNNNGGYAKHSGEVDNKTWSAMFTYTLGGSAFLLGHQQVGDDGGFVYLNQGNVVNGDGRPEGAGGASFYLFTDSMINGFVRAGENTSFGQYSYDFASLGVPGLKASVSYLRGDDVKSATAGGSDYSEWERDMRVDYVIQQGALKGFGTTLRQGTYRSSGAGDSQDQTRLIFNYTYNFM</sequence>
<evidence type="ECO:0008006" key="7">
    <source>
        <dbReference type="Google" id="ProtNLM"/>
    </source>
</evidence>
<evidence type="ECO:0000256" key="2">
    <source>
        <dbReference type="ARBA" id="ARBA00022448"/>
    </source>
</evidence>
<dbReference type="AlphaFoldDB" id="A0A3M3EX63"/>
<dbReference type="PANTHER" id="PTHR34596">
    <property type="entry name" value="CHITOPORIN"/>
    <property type="match status" value="1"/>
</dbReference>
<dbReference type="EMBL" id="RBOJ01000022">
    <property type="protein sequence ID" value="RMM54185.1"/>
    <property type="molecule type" value="Genomic_DNA"/>
</dbReference>
<organism evidence="5 6">
    <name type="scientific">Pseudomonas corrugata</name>
    <dbReference type="NCBI Taxonomy" id="47879"/>
    <lineage>
        <taxon>Bacteria</taxon>
        <taxon>Pseudomonadati</taxon>
        <taxon>Pseudomonadota</taxon>
        <taxon>Gammaproteobacteria</taxon>
        <taxon>Pseudomonadales</taxon>
        <taxon>Pseudomonadaceae</taxon>
        <taxon>Pseudomonas</taxon>
    </lineage>
</organism>
<proteinExistence type="inferred from homology"/>
<accession>A0A3M3EX63</accession>
<keyword evidence="6" id="KW-1185">Reference proteome</keyword>
<reference evidence="5 6" key="1">
    <citation type="submission" date="2018-08" db="EMBL/GenBank/DDBJ databases">
        <title>Recombination of ecologically and evolutionarily significant loci maintains genetic cohesion in the Pseudomonas syringae species complex.</title>
        <authorList>
            <person name="Dillon M."/>
            <person name="Thakur S."/>
            <person name="Almeida R.N.D."/>
            <person name="Weir B.S."/>
            <person name="Guttman D.S."/>
        </authorList>
    </citation>
    <scope>NUCLEOTIDE SEQUENCE [LARGE SCALE GENOMIC DNA]</scope>
    <source>
        <strain evidence="5 6">NCPPB2445</strain>
    </source>
</reference>
<evidence type="ECO:0000256" key="3">
    <source>
        <dbReference type="ARBA" id="ARBA00022729"/>
    </source>
</evidence>